<keyword evidence="4" id="KW-1185">Reference proteome</keyword>
<evidence type="ECO:0000313" key="4">
    <source>
        <dbReference type="Proteomes" id="UP000217758"/>
    </source>
</evidence>
<dbReference type="SUPFAM" id="SSF53850">
    <property type="entry name" value="Periplasmic binding protein-like II"/>
    <property type="match status" value="1"/>
</dbReference>
<dbReference type="Gene3D" id="3.40.190.10">
    <property type="entry name" value="Periplasmic binding protein-like II"/>
    <property type="match status" value="2"/>
</dbReference>
<evidence type="ECO:0000259" key="2">
    <source>
        <dbReference type="Pfam" id="PF09084"/>
    </source>
</evidence>
<evidence type="ECO:0000256" key="1">
    <source>
        <dbReference type="SAM" id="SignalP"/>
    </source>
</evidence>
<dbReference type="PROSITE" id="PS51257">
    <property type="entry name" value="PROKAR_LIPOPROTEIN"/>
    <property type="match status" value="1"/>
</dbReference>
<dbReference type="AlphaFoldDB" id="A0A1L7LKV6"/>
<dbReference type="EMBL" id="AP014612">
    <property type="protein sequence ID" value="BAQ24740.1"/>
    <property type="molecule type" value="Genomic_DNA"/>
</dbReference>
<feature type="domain" description="SsuA/THI5-like" evidence="2">
    <location>
        <begin position="62"/>
        <end position="270"/>
    </location>
</feature>
<keyword evidence="1" id="KW-0732">Signal</keyword>
<reference evidence="3 4" key="1">
    <citation type="journal article" date="2016" name="Microbiol. Immunol.">
        <title>Complete genome sequence of Streptococcus troglodytae TKU31 isolated from the oral cavity of a chimpanzee (Pan troglodytes).</title>
        <authorList>
            <person name="Okamoto M."/>
            <person name="Naito M."/>
            <person name="Miyanohara M."/>
            <person name="Imai S."/>
            <person name="Nomura Y."/>
            <person name="Saito W."/>
            <person name="Momoi Y."/>
            <person name="Takada K."/>
            <person name="Miyabe-Nishiwaki T."/>
            <person name="Tomonaga M."/>
            <person name="Hanada N."/>
        </authorList>
    </citation>
    <scope>NUCLEOTIDE SEQUENCE [LARGE SCALE GENOMIC DNA]</scope>
    <source>
        <strain evidence="4">TKU 31</strain>
    </source>
</reference>
<dbReference type="Pfam" id="PF09084">
    <property type="entry name" value="NMT1"/>
    <property type="match status" value="1"/>
</dbReference>
<dbReference type="CDD" id="cd01008">
    <property type="entry name" value="PBP2_NrtA_SsuA_CpmA_like"/>
    <property type="match status" value="1"/>
</dbReference>
<gene>
    <name evidence="3" type="ORF">SRT_14790</name>
</gene>
<dbReference type="Proteomes" id="UP000217758">
    <property type="component" value="Chromosome"/>
</dbReference>
<dbReference type="PANTHER" id="PTHR30024">
    <property type="entry name" value="ALIPHATIC SULFONATES-BINDING PROTEIN-RELATED"/>
    <property type="match status" value="1"/>
</dbReference>
<organism evidence="3 4">
    <name type="scientific">Streptococcus troglodytae</name>
    <dbReference type="NCBI Taxonomy" id="1111760"/>
    <lineage>
        <taxon>Bacteria</taxon>
        <taxon>Bacillati</taxon>
        <taxon>Bacillota</taxon>
        <taxon>Bacilli</taxon>
        <taxon>Lactobacillales</taxon>
        <taxon>Streptococcaceae</taxon>
        <taxon>Streptococcus</taxon>
    </lineage>
</organism>
<protein>
    <submittedName>
        <fullName evidence="3">ABC transporter substrate-binding protein</fullName>
    </submittedName>
</protein>
<sequence length="342" mass="36728">MIKSSTPKCLRLGLVLFIISVSLAACSKSSTSTSENYNASEKDSYVLKISENSDLCGAPQQIAIEKGFFDDLGLKYKVIKIGQDTSNLDALNAGKIDASNSLMASIIQPLTNGAKLKITTGLHTGCLQVLTKDGKIKSAADLKGKKIGVTAVAGSPAIFAKRVLAKSGLKVSDEKGDVSFVTYQSDQLGQVLDKGEVDAIALGDPDTEVLKKQYGFKTLANSSTDKGFKNEYCCVAYVSNDIAKKHPAVAAKYTLAMQKAADWIQKHKEEMVDIQLNKNYVAGSKDSNLTSLKSYTFKPSYSGAYDSFDTVASDLLKIGILSNDVDLKALRTNSFLKVKSVK</sequence>
<feature type="chain" id="PRO_5039257108" evidence="1">
    <location>
        <begin position="25"/>
        <end position="342"/>
    </location>
</feature>
<evidence type="ECO:0000313" key="3">
    <source>
        <dbReference type="EMBL" id="BAQ24740.1"/>
    </source>
</evidence>
<accession>A0A1L7LKV6</accession>
<dbReference type="KEGG" id="strg:SRT_14790"/>
<feature type="signal peptide" evidence="1">
    <location>
        <begin position="1"/>
        <end position="24"/>
    </location>
</feature>
<proteinExistence type="predicted"/>
<dbReference type="InterPro" id="IPR015168">
    <property type="entry name" value="SsuA/THI5"/>
</dbReference>
<name>A0A1L7LKV6_9STRE</name>
<dbReference type="RefSeq" id="WP_128833584.1">
    <property type="nucleotide sequence ID" value="NZ_AP014612.1"/>
</dbReference>